<reference evidence="3 4" key="1">
    <citation type="submission" date="2018-10" db="EMBL/GenBank/DDBJ databases">
        <title>Fifty Aureobasidium pullulans genomes reveal a recombining polyextremotolerant generalist.</title>
        <authorList>
            <person name="Gostincar C."/>
            <person name="Turk M."/>
            <person name="Zajc J."/>
            <person name="Gunde-Cimerman N."/>
        </authorList>
    </citation>
    <scope>NUCLEOTIDE SEQUENCE [LARGE SCALE GENOMIC DNA]</scope>
    <source>
        <strain evidence="3 4">EXF-11900</strain>
    </source>
</reference>
<dbReference type="PANTHER" id="PTHR31862:SF1">
    <property type="entry name" value="UPF0261 DOMAIN PROTEIN (AFU_ORTHOLOGUE AFUA_1G10120)"/>
    <property type="match status" value="1"/>
</dbReference>
<gene>
    <name evidence="3" type="ORF">D6D28_10429</name>
</gene>
<dbReference type="Gene3D" id="3.40.50.12020">
    <property type="entry name" value="Uncharacterised protein family UPF0261, NN domain"/>
    <property type="match status" value="1"/>
</dbReference>
<dbReference type="CDD" id="cd15488">
    <property type="entry name" value="Tm-1-like"/>
    <property type="match status" value="1"/>
</dbReference>
<comment type="caution">
    <text evidence="3">The sequence shown here is derived from an EMBL/GenBank/DDBJ whole genome shotgun (WGS) entry which is preliminary data.</text>
</comment>
<protein>
    <submittedName>
        <fullName evidence="3">UPF0261 domain-containing protein</fullName>
    </submittedName>
</protein>
<dbReference type="Pfam" id="PF23189">
    <property type="entry name" value="UPF0261_C"/>
    <property type="match status" value="1"/>
</dbReference>
<evidence type="ECO:0000259" key="1">
    <source>
        <dbReference type="Pfam" id="PF06792"/>
    </source>
</evidence>
<name>A0A4S8RXT6_AURPU</name>
<evidence type="ECO:0000313" key="4">
    <source>
        <dbReference type="Proteomes" id="UP000304951"/>
    </source>
</evidence>
<dbReference type="InterPro" id="IPR056778">
    <property type="entry name" value="UPF0261_C"/>
</dbReference>
<dbReference type="Proteomes" id="UP000304951">
    <property type="component" value="Unassembled WGS sequence"/>
</dbReference>
<sequence>MAFFQRFASLSAYRAAGCKAHMCDNNIGSSTSHGLGFLDVEDVGCCQDAHLGSQSYHLDFFVVTHAGLLEVRTKLAIDQAHSRKVLNTSEAQVAELSPPPASIDLAERPMPAPAPTIGFPASICLRKLSRICLRSVGGAMMIPWRLQAVFFLALVGREKNMEGGSCSGLEVKLPIIMTQPCMNITNLPAPLLRRDKDAITSRSNKDLLKFNGFEIGRFVFRFLFPVTMPHIVLLGTLDTKLPEILYLHSRLLSLAQPETTITLIDCGRTSVEHTAITISQNELVTRFGPKDGRNTLKDLPRGEAIKFMISCTTLCIEELRKERPIHGIISAGGSGGTSLASAVMRTLPIGLPKLIASTVASGDTGPIVGETDITLTYSVVDIAGTNELLKTILNNSAAAMAGMSAAYEQQLLQQSETTQDRWKLRIGITMFGVTTPCVDKIREHLQSNHPVETYVFHATGHGGKAMERLIAEGRLDAVLDVTTTEICDLLMGGNMSAGPDRLEAALKAGIPTIISLGATDMVNFGPKATVPEKYQQRKLFEHNPTVTLMRTTKDECKAIGEFIVDKVKRFATKPSMVQITLPKGGVSMIATPGAAFEDRDADDALIETLTSGLQDTGIKIVLDERDINDEGFAVDIANDLLGLIHLR</sequence>
<dbReference type="Gene3D" id="3.40.50.12030">
    <property type="entry name" value="Uncharacterised protein family UPF0261, NC domain"/>
    <property type="match status" value="1"/>
</dbReference>
<dbReference type="Pfam" id="PF06792">
    <property type="entry name" value="UPF0261"/>
    <property type="match status" value="1"/>
</dbReference>
<evidence type="ECO:0000313" key="3">
    <source>
        <dbReference type="EMBL" id="THV63737.1"/>
    </source>
</evidence>
<proteinExistence type="predicted"/>
<dbReference type="EMBL" id="QZAF01001058">
    <property type="protein sequence ID" value="THV63737.1"/>
    <property type="molecule type" value="Genomic_DNA"/>
</dbReference>
<organism evidence="3 4">
    <name type="scientific">Aureobasidium pullulans</name>
    <name type="common">Black yeast</name>
    <name type="synonym">Pullularia pullulans</name>
    <dbReference type="NCBI Taxonomy" id="5580"/>
    <lineage>
        <taxon>Eukaryota</taxon>
        <taxon>Fungi</taxon>
        <taxon>Dikarya</taxon>
        <taxon>Ascomycota</taxon>
        <taxon>Pezizomycotina</taxon>
        <taxon>Dothideomycetes</taxon>
        <taxon>Dothideomycetidae</taxon>
        <taxon>Dothideales</taxon>
        <taxon>Saccotheciaceae</taxon>
        <taxon>Aureobasidium</taxon>
    </lineage>
</organism>
<dbReference type="NCBIfam" id="NF002674">
    <property type="entry name" value="PRK02399.1-2"/>
    <property type="match status" value="1"/>
</dbReference>
<dbReference type="AlphaFoldDB" id="A0A4S8RXT6"/>
<accession>A0A4S8RXT6</accession>
<feature type="domain" description="UPF0261" evidence="2">
    <location>
        <begin position="423"/>
        <end position="642"/>
    </location>
</feature>
<feature type="domain" description="UPF0261" evidence="1">
    <location>
        <begin position="229"/>
        <end position="408"/>
    </location>
</feature>
<dbReference type="PANTHER" id="PTHR31862">
    <property type="entry name" value="UPF0261 DOMAIN PROTEIN (AFU_ORTHOLOGUE AFUA_1G10120)"/>
    <property type="match status" value="1"/>
</dbReference>
<dbReference type="InterPro" id="IPR044122">
    <property type="entry name" value="UPF0261_N"/>
</dbReference>
<dbReference type="InterPro" id="IPR051353">
    <property type="entry name" value="Tobamovirus_resist_UPF0261"/>
</dbReference>
<evidence type="ECO:0000259" key="2">
    <source>
        <dbReference type="Pfam" id="PF23189"/>
    </source>
</evidence>